<organism evidence="3 4">
    <name type="scientific">Streptomyces peucetius</name>
    <dbReference type="NCBI Taxonomy" id="1950"/>
    <lineage>
        <taxon>Bacteria</taxon>
        <taxon>Bacillati</taxon>
        <taxon>Actinomycetota</taxon>
        <taxon>Actinomycetes</taxon>
        <taxon>Kitasatosporales</taxon>
        <taxon>Streptomycetaceae</taxon>
        <taxon>Streptomyces</taxon>
    </lineage>
</organism>
<evidence type="ECO:0000313" key="3">
    <source>
        <dbReference type="EMBL" id="UYQ64265.1"/>
    </source>
</evidence>
<feature type="chain" id="PRO_5046604645" evidence="2">
    <location>
        <begin position="23"/>
        <end position="385"/>
    </location>
</feature>
<feature type="compositionally biased region" description="Gly residues" evidence="1">
    <location>
        <begin position="292"/>
        <end position="312"/>
    </location>
</feature>
<accession>A0ABY6IB96</accession>
<sequence length="385" mass="38749">MTAKRKSLATAMACASAIVVLAGCSQDGDIKAKGASGDRNDPVAATSGGSLEGLNAGQIADRAVEATKAAGSLTMAGRIEKDGEPFSVDLALDSAQNCTGRLGVKGGRAELRQVAETMYLKGDRQFWSASLQERSSASPDGSGNDAVVELMTGRWIKMPAGSIKDMDRLCDLKAMFARMDVDEADRKRMTKGPDAKVDGVPTVTLVKRQQGTTTTVHVAKEGKPHVLKIVRAGGDETGTIVLSGYGKPVQVEAPPADEVVDLDSLTGRDGLGFEAGETHTGEQSGDRSGTDGESGTGPDIGLGAGTDGGTGSGTDSETDSETDSGNDAGYGTGADVDPDTGSDSGTGADAESGGDVESGGDTEPGDTGTDTGSGAGTSADSETAS</sequence>
<feature type="compositionally biased region" description="Basic and acidic residues" evidence="1">
    <location>
        <begin position="276"/>
        <end position="290"/>
    </location>
</feature>
<dbReference type="RefSeq" id="WP_264247068.1">
    <property type="nucleotide sequence ID" value="NZ_CP107567.1"/>
</dbReference>
<proteinExistence type="predicted"/>
<feature type="signal peptide" evidence="2">
    <location>
        <begin position="1"/>
        <end position="22"/>
    </location>
</feature>
<feature type="compositionally biased region" description="Acidic residues" evidence="1">
    <location>
        <begin position="352"/>
        <end position="364"/>
    </location>
</feature>
<reference evidence="3" key="1">
    <citation type="submission" date="2022-10" db="EMBL/GenBank/DDBJ databases">
        <title>Cytochrome P450 Catalyzes Benzene Ring Formation in the Biosynthesis of Trialkyl-Substituted Aromatic Polyketides.</title>
        <authorList>
            <person name="Zhao E."/>
            <person name="Ge H."/>
        </authorList>
    </citation>
    <scope>NUCLEOTIDE SEQUENCE</scope>
    <source>
        <strain evidence="3">NA0869</strain>
    </source>
</reference>
<feature type="region of interest" description="Disordered" evidence="1">
    <location>
        <begin position="262"/>
        <end position="385"/>
    </location>
</feature>
<dbReference type="PROSITE" id="PS51257">
    <property type="entry name" value="PROKAR_LIPOPROTEIN"/>
    <property type="match status" value="1"/>
</dbReference>
<keyword evidence="2" id="KW-0732">Signal</keyword>
<dbReference type="Proteomes" id="UP001163878">
    <property type="component" value="Chromosome"/>
</dbReference>
<protein>
    <submittedName>
        <fullName evidence="3">MSCRAMM family adhesin SdrC</fullName>
    </submittedName>
</protein>
<dbReference type="Gene3D" id="2.50.20.20">
    <property type="match status" value="1"/>
</dbReference>
<dbReference type="EMBL" id="CP107567">
    <property type="protein sequence ID" value="UYQ64265.1"/>
    <property type="molecule type" value="Genomic_DNA"/>
</dbReference>
<feature type="compositionally biased region" description="Basic and acidic residues" evidence="1">
    <location>
        <begin position="31"/>
        <end position="41"/>
    </location>
</feature>
<feature type="compositionally biased region" description="Low complexity" evidence="1">
    <location>
        <begin position="365"/>
        <end position="385"/>
    </location>
</feature>
<evidence type="ECO:0000256" key="1">
    <source>
        <dbReference type="SAM" id="MobiDB-lite"/>
    </source>
</evidence>
<name>A0ABY6IB96_STRPE</name>
<evidence type="ECO:0000313" key="4">
    <source>
        <dbReference type="Proteomes" id="UP001163878"/>
    </source>
</evidence>
<gene>
    <name evidence="3" type="ORF">OGH68_24215</name>
</gene>
<feature type="region of interest" description="Disordered" evidence="1">
    <location>
        <begin position="31"/>
        <end position="51"/>
    </location>
</feature>
<evidence type="ECO:0000256" key="2">
    <source>
        <dbReference type="SAM" id="SignalP"/>
    </source>
</evidence>
<keyword evidence="4" id="KW-1185">Reference proteome</keyword>